<organism evidence="4 5">
    <name type="scientific">Dimargaris cristalligena</name>
    <dbReference type="NCBI Taxonomy" id="215637"/>
    <lineage>
        <taxon>Eukaryota</taxon>
        <taxon>Fungi</taxon>
        <taxon>Fungi incertae sedis</taxon>
        <taxon>Zoopagomycota</taxon>
        <taxon>Kickxellomycotina</taxon>
        <taxon>Dimargaritomycetes</taxon>
        <taxon>Dimargaritales</taxon>
        <taxon>Dimargaritaceae</taxon>
        <taxon>Dimargaris</taxon>
    </lineage>
</organism>
<keyword evidence="1 2" id="KW-0238">DNA-binding</keyword>
<dbReference type="SMART" id="SM00398">
    <property type="entry name" value="HMG"/>
    <property type="match status" value="1"/>
</dbReference>
<dbReference type="CDD" id="cd00084">
    <property type="entry name" value="HMG-box_SF"/>
    <property type="match status" value="1"/>
</dbReference>
<evidence type="ECO:0000313" key="4">
    <source>
        <dbReference type="EMBL" id="RKP38661.1"/>
    </source>
</evidence>
<keyword evidence="5" id="KW-1185">Reference proteome</keyword>
<evidence type="ECO:0000256" key="2">
    <source>
        <dbReference type="PROSITE-ProRule" id="PRU00267"/>
    </source>
</evidence>
<dbReference type="SUPFAM" id="SSF47095">
    <property type="entry name" value="HMG-box"/>
    <property type="match status" value="1"/>
</dbReference>
<evidence type="ECO:0000313" key="5">
    <source>
        <dbReference type="Proteomes" id="UP000268162"/>
    </source>
</evidence>
<dbReference type="InterPro" id="IPR036910">
    <property type="entry name" value="HMG_box_dom_sf"/>
</dbReference>
<dbReference type="EMBL" id="ML002342">
    <property type="protein sequence ID" value="RKP38661.1"/>
    <property type="molecule type" value="Genomic_DNA"/>
</dbReference>
<dbReference type="InterPro" id="IPR009071">
    <property type="entry name" value="HMG_box_dom"/>
</dbReference>
<dbReference type="PANTHER" id="PTHR48112">
    <property type="entry name" value="HIGH MOBILITY GROUP PROTEIN DSP1"/>
    <property type="match status" value="1"/>
</dbReference>
<dbReference type="GO" id="GO:0003677">
    <property type="term" value="F:DNA binding"/>
    <property type="evidence" value="ECO:0007669"/>
    <property type="project" value="UniProtKB-UniRule"/>
</dbReference>
<feature type="DNA-binding region" description="HMG box" evidence="2">
    <location>
        <begin position="3"/>
        <end position="70"/>
    </location>
</feature>
<gene>
    <name evidence="4" type="ORF">BJ085DRAFT_4386</name>
</gene>
<dbReference type="InterPro" id="IPR050342">
    <property type="entry name" value="HMGB"/>
</dbReference>
<feature type="non-terminal residue" evidence="4">
    <location>
        <position position="1"/>
    </location>
</feature>
<protein>
    <submittedName>
        <fullName evidence="4">High mobility group box domain-containing protein</fullName>
    </submittedName>
</protein>
<dbReference type="GO" id="GO:0006357">
    <property type="term" value="P:regulation of transcription by RNA polymerase II"/>
    <property type="evidence" value="ECO:0007669"/>
    <property type="project" value="TreeGrafter"/>
</dbReference>
<dbReference type="Gene3D" id="1.10.30.10">
    <property type="entry name" value="High mobility group box domain"/>
    <property type="match status" value="1"/>
</dbReference>
<dbReference type="Proteomes" id="UP000268162">
    <property type="component" value="Unassembled WGS sequence"/>
</dbReference>
<name>A0A4P9ZZU0_9FUNG</name>
<reference evidence="5" key="1">
    <citation type="journal article" date="2018" name="Nat. Microbiol.">
        <title>Leveraging single-cell genomics to expand the fungal tree of life.</title>
        <authorList>
            <person name="Ahrendt S.R."/>
            <person name="Quandt C.A."/>
            <person name="Ciobanu D."/>
            <person name="Clum A."/>
            <person name="Salamov A."/>
            <person name="Andreopoulos B."/>
            <person name="Cheng J.F."/>
            <person name="Woyke T."/>
            <person name="Pelin A."/>
            <person name="Henrissat B."/>
            <person name="Reynolds N.K."/>
            <person name="Benny G.L."/>
            <person name="Smith M.E."/>
            <person name="James T.Y."/>
            <person name="Grigoriev I.V."/>
        </authorList>
    </citation>
    <scope>NUCLEOTIDE SEQUENCE [LARGE SCALE GENOMIC DNA]</scope>
    <source>
        <strain evidence="5">RSA 468</strain>
    </source>
</reference>
<sequence>NTYKRFRNAFIFFVNEQRKVRNPGQASIKNREFVQMMSNEWKALSNDAKKPYQDMAKADRERYDRDVEIH</sequence>
<feature type="domain" description="HMG box" evidence="3">
    <location>
        <begin position="3"/>
        <end position="70"/>
    </location>
</feature>
<evidence type="ECO:0000256" key="1">
    <source>
        <dbReference type="ARBA" id="ARBA00023125"/>
    </source>
</evidence>
<proteinExistence type="predicted"/>
<dbReference type="PROSITE" id="PS50118">
    <property type="entry name" value="HMG_BOX_2"/>
    <property type="match status" value="1"/>
</dbReference>
<dbReference type="AlphaFoldDB" id="A0A4P9ZZU0"/>
<dbReference type="STRING" id="215637.A0A4P9ZZU0"/>
<feature type="non-terminal residue" evidence="4">
    <location>
        <position position="70"/>
    </location>
</feature>
<evidence type="ECO:0000259" key="3">
    <source>
        <dbReference type="PROSITE" id="PS50118"/>
    </source>
</evidence>
<dbReference type="Pfam" id="PF00505">
    <property type="entry name" value="HMG_box"/>
    <property type="match status" value="1"/>
</dbReference>
<keyword evidence="2" id="KW-0539">Nucleus</keyword>
<dbReference type="GO" id="GO:0005634">
    <property type="term" value="C:nucleus"/>
    <property type="evidence" value="ECO:0007669"/>
    <property type="project" value="UniProtKB-UniRule"/>
</dbReference>
<accession>A0A4P9ZZU0</accession>
<dbReference type="PANTHER" id="PTHR48112:SF22">
    <property type="entry name" value="MITOCHONDRIAL TRANSCRIPTION FACTOR A, ISOFORM B"/>
    <property type="match status" value="1"/>
</dbReference>